<keyword evidence="1" id="KW-0472">Membrane</keyword>
<reference evidence="2 3" key="1">
    <citation type="submission" date="2021-11" db="EMBL/GenBank/DDBJ databases">
        <title>Draft genome sequence of Actinomycetospora sp. SF1 isolated from the rhizosphere soil.</title>
        <authorList>
            <person name="Duangmal K."/>
            <person name="Chantavorakit T."/>
        </authorList>
    </citation>
    <scope>NUCLEOTIDE SEQUENCE [LARGE SCALE GENOMIC DNA]</scope>
    <source>
        <strain evidence="2 3">TBRC 5722</strain>
    </source>
</reference>
<keyword evidence="1" id="KW-1133">Transmembrane helix</keyword>
<evidence type="ECO:0000313" key="2">
    <source>
        <dbReference type="EMBL" id="MCD2195729.1"/>
    </source>
</evidence>
<protein>
    <recommendedName>
        <fullName evidence="4">VIT family protein</fullName>
    </recommendedName>
</protein>
<comment type="caution">
    <text evidence="2">The sequence shown here is derived from an EMBL/GenBank/DDBJ whole genome shotgun (WGS) entry which is preliminary data.</text>
</comment>
<sequence length="167" mass="17963">MPEEPPSEHVAAILRERVYGSITFLSTLLVLTSSLDETGSRWSPAIDLAVTAAGLWAASVFAEYFAMVATRDADDDDAAGYRMHLRATAQILEAAVLPLLLLVAGGLGLLPVRTAAWIGIWVLVVSMALIALLAVRRTGLPWWKRLVLILALVVLALLVVGLKSIDH</sequence>
<organism evidence="2 3">
    <name type="scientific">Actinomycetospora endophytica</name>
    <dbReference type="NCBI Taxonomy" id="2291215"/>
    <lineage>
        <taxon>Bacteria</taxon>
        <taxon>Bacillati</taxon>
        <taxon>Actinomycetota</taxon>
        <taxon>Actinomycetes</taxon>
        <taxon>Pseudonocardiales</taxon>
        <taxon>Pseudonocardiaceae</taxon>
        <taxon>Actinomycetospora</taxon>
    </lineage>
</organism>
<dbReference type="RefSeq" id="WP_230737089.1">
    <property type="nucleotide sequence ID" value="NZ_JAJNDB010000004.1"/>
</dbReference>
<feature type="transmembrane region" description="Helical" evidence="1">
    <location>
        <begin position="147"/>
        <end position="165"/>
    </location>
</feature>
<name>A0ABS8PFD8_9PSEU</name>
<feature type="transmembrane region" description="Helical" evidence="1">
    <location>
        <begin position="116"/>
        <end position="135"/>
    </location>
</feature>
<keyword evidence="3" id="KW-1185">Reference proteome</keyword>
<keyword evidence="1" id="KW-0812">Transmembrane</keyword>
<evidence type="ECO:0000256" key="1">
    <source>
        <dbReference type="SAM" id="Phobius"/>
    </source>
</evidence>
<gene>
    <name evidence="2" type="ORF">LQ327_20365</name>
</gene>
<feature type="transmembrane region" description="Helical" evidence="1">
    <location>
        <begin position="91"/>
        <end position="110"/>
    </location>
</feature>
<feature type="transmembrane region" description="Helical" evidence="1">
    <location>
        <begin position="48"/>
        <end position="70"/>
    </location>
</feature>
<dbReference type="EMBL" id="JAJNDB010000004">
    <property type="protein sequence ID" value="MCD2195729.1"/>
    <property type="molecule type" value="Genomic_DNA"/>
</dbReference>
<dbReference type="Proteomes" id="UP001199469">
    <property type="component" value="Unassembled WGS sequence"/>
</dbReference>
<evidence type="ECO:0008006" key="4">
    <source>
        <dbReference type="Google" id="ProtNLM"/>
    </source>
</evidence>
<evidence type="ECO:0000313" key="3">
    <source>
        <dbReference type="Proteomes" id="UP001199469"/>
    </source>
</evidence>
<proteinExistence type="predicted"/>
<feature type="transmembrane region" description="Helical" evidence="1">
    <location>
        <begin position="18"/>
        <end position="36"/>
    </location>
</feature>
<accession>A0ABS8PFD8</accession>